<feature type="compositionally biased region" description="Basic residues" evidence="7">
    <location>
        <begin position="223"/>
        <end position="234"/>
    </location>
</feature>
<feature type="region of interest" description="Disordered" evidence="7">
    <location>
        <begin position="262"/>
        <end position="304"/>
    </location>
</feature>
<dbReference type="PROSITE" id="PS00107">
    <property type="entry name" value="PROTEIN_KINASE_ATP"/>
    <property type="match status" value="1"/>
</dbReference>
<protein>
    <recommendedName>
        <fullName evidence="8">Protein kinase domain-containing protein</fullName>
    </recommendedName>
</protein>
<gene>
    <name evidence="9" type="ORF">QBZ16_004183</name>
</gene>
<dbReference type="InterPro" id="IPR017441">
    <property type="entry name" value="Protein_kinase_ATP_BS"/>
</dbReference>
<organism evidence="9 10">
    <name type="scientific">Prototheca wickerhamii</name>
    <dbReference type="NCBI Taxonomy" id="3111"/>
    <lineage>
        <taxon>Eukaryota</taxon>
        <taxon>Viridiplantae</taxon>
        <taxon>Chlorophyta</taxon>
        <taxon>core chlorophytes</taxon>
        <taxon>Trebouxiophyceae</taxon>
        <taxon>Chlorellales</taxon>
        <taxon>Chlorellaceae</taxon>
        <taxon>Prototheca</taxon>
    </lineage>
</organism>
<dbReference type="AlphaFoldDB" id="A0AAD9MHB7"/>
<keyword evidence="2" id="KW-0808">Transferase</keyword>
<feature type="region of interest" description="Disordered" evidence="7">
    <location>
        <begin position="325"/>
        <end position="372"/>
    </location>
</feature>
<comment type="caution">
    <text evidence="9">The sequence shown here is derived from an EMBL/GenBank/DDBJ whole genome shotgun (WGS) entry which is preliminary data.</text>
</comment>
<evidence type="ECO:0000313" key="10">
    <source>
        <dbReference type="Proteomes" id="UP001255856"/>
    </source>
</evidence>
<keyword evidence="1" id="KW-0723">Serine/threonine-protein kinase</keyword>
<dbReference type="GO" id="GO:0005524">
    <property type="term" value="F:ATP binding"/>
    <property type="evidence" value="ECO:0007669"/>
    <property type="project" value="UniProtKB-UniRule"/>
</dbReference>
<dbReference type="InterPro" id="IPR008271">
    <property type="entry name" value="Ser/Thr_kinase_AS"/>
</dbReference>
<evidence type="ECO:0000256" key="1">
    <source>
        <dbReference type="ARBA" id="ARBA00022527"/>
    </source>
</evidence>
<dbReference type="PROSITE" id="PS00108">
    <property type="entry name" value="PROTEIN_KINASE_ST"/>
    <property type="match status" value="1"/>
</dbReference>
<dbReference type="InterPro" id="IPR000719">
    <property type="entry name" value="Prot_kinase_dom"/>
</dbReference>
<feature type="domain" description="Protein kinase" evidence="8">
    <location>
        <begin position="382"/>
        <end position="647"/>
    </location>
</feature>
<feature type="region of interest" description="Disordered" evidence="7">
    <location>
        <begin position="698"/>
        <end position="796"/>
    </location>
</feature>
<dbReference type="InterPro" id="IPR051681">
    <property type="entry name" value="Ser/Thr_Kinases-Pseudokinases"/>
</dbReference>
<feature type="compositionally biased region" description="Low complexity" evidence="7">
    <location>
        <begin position="715"/>
        <end position="724"/>
    </location>
</feature>
<keyword evidence="5 6" id="KW-0067">ATP-binding</keyword>
<dbReference type="InterPro" id="IPR001245">
    <property type="entry name" value="Ser-Thr/Tyr_kinase_cat_dom"/>
</dbReference>
<dbReference type="Gene3D" id="1.10.510.10">
    <property type="entry name" value="Transferase(Phosphotransferase) domain 1"/>
    <property type="match status" value="1"/>
</dbReference>
<dbReference type="PANTHER" id="PTHR44329:SF298">
    <property type="entry name" value="MIXED LINEAGE KINASE DOMAIN-LIKE PROTEIN"/>
    <property type="match status" value="1"/>
</dbReference>
<evidence type="ECO:0000256" key="7">
    <source>
        <dbReference type="SAM" id="MobiDB-lite"/>
    </source>
</evidence>
<feature type="region of interest" description="Disordered" evidence="7">
    <location>
        <begin position="210"/>
        <end position="235"/>
    </location>
</feature>
<feature type="binding site" evidence="6">
    <location>
        <position position="409"/>
    </location>
    <ligand>
        <name>ATP</name>
        <dbReference type="ChEBI" id="CHEBI:30616"/>
    </ligand>
</feature>
<dbReference type="FunFam" id="3.30.200.20:FF:000180">
    <property type="entry name" value="serine/threonine-protein kinase STY46-like"/>
    <property type="match status" value="1"/>
</dbReference>
<feature type="compositionally biased region" description="Low complexity" evidence="7">
    <location>
        <begin position="330"/>
        <end position="344"/>
    </location>
</feature>
<dbReference type="SUPFAM" id="SSF56112">
    <property type="entry name" value="Protein kinase-like (PK-like)"/>
    <property type="match status" value="1"/>
</dbReference>
<keyword evidence="3 6" id="KW-0547">Nucleotide-binding</keyword>
<dbReference type="InterPro" id="IPR011009">
    <property type="entry name" value="Kinase-like_dom_sf"/>
</dbReference>
<dbReference type="SMART" id="SM00220">
    <property type="entry name" value="S_TKc"/>
    <property type="match status" value="1"/>
</dbReference>
<evidence type="ECO:0000256" key="6">
    <source>
        <dbReference type="PROSITE-ProRule" id="PRU10141"/>
    </source>
</evidence>
<name>A0AAD9MHB7_PROWI</name>
<evidence type="ECO:0000256" key="2">
    <source>
        <dbReference type="ARBA" id="ARBA00022679"/>
    </source>
</evidence>
<evidence type="ECO:0000256" key="3">
    <source>
        <dbReference type="ARBA" id="ARBA00022741"/>
    </source>
</evidence>
<reference evidence="9" key="1">
    <citation type="submission" date="2021-01" db="EMBL/GenBank/DDBJ databases">
        <authorList>
            <person name="Eckstrom K.M.E."/>
        </authorList>
    </citation>
    <scope>NUCLEOTIDE SEQUENCE</scope>
    <source>
        <strain evidence="9">UVCC 0001</strain>
    </source>
</reference>
<keyword evidence="10" id="KW-1185">Reference proteome</keyword>
<feature type="compositionally biased region" description="Low complexity" evidence="7">
    <location>
        <begin position="360"/>
        <end position="371"/>
    </location>
</feature>
<dbReference type="CDD" id="cd13999">
    <property type="entry name" value="STKc_MAP3K-like"/>
    <property type="match status" value="1"/>
</dbReference>
<accession>A0AAD9MHB7</accession>
<proteinExistence type="predicted"/>
<evidence type="ECO:0000313" key="9">
    <source>
        <dbReference type="EMBL" id="KAK2078314.1"/>
    </source>
</evidence>
<evidence type="ECO:0000256" key="4">
    <source>
        <dbReference type="ARBA" id="ARBA00022777"/>
    </source>
</evidence>
<evidence type="ECO:0000256" key="5">
    <source>
        <dbReference type="ARBA" id="ARBA00022840"/>
    </source>
</evidence>
<dbReference type="PROSITE" id="PS50011">
    <property type="entry name" value="PROTEIN_KINASE_DOM"/>
    <property type="match status" value="1"/>
</dbReference>
<feature type="compositionally biased region" description="Polar residues" evidence="7">
    <location>
        <begin position="275"/>
        <end position="285"/>
    </location>
</feature>
<feature type="compositionally biased region" description="Basic and acidic residues" evidence="7">
    <location>
        <begin position="262"/>
        <end position="272"/>
    </location>
</feature>
<dbReference type="Proteomes" id="UP001255856">
    <property type="component" value="Unassembled WGS sequence"/>
</dbReference>
<dbReference type="Pfam" id="PF07714">
    <property type="entry name" value="PK_Tyr_Ser-Thr"/>
    <property type="match status" value="1"/>
</dbReference>
<dbReference type="PANTHER" id="PTHR44329">
    <property type="entry name" value="SERINE/THREONINE-PROTEIN KINASE TNNI3K-RELATED"/>
    <property type="match status" value="1"/>
</dbReference>
<evidence type="ECO:0000259" key="8">
    <source>
        <dbReference type="PROSITE" id="PS50011"/>
    </source>
</evidence>
<dbReference type="Gene3D" id="3.30.200.20">
    <property type="entry name" value="Phosphorylase Kinase, domain 1"/>
    <property type="match status" value="1"/>
</dbReference>
<dbReference type="GO" id="GO:0004674">
    <property type="term" value="F:protein serine/threonine kinase activity"/>
    <property type="evidence" value="ECO:0007669"/>
    <property type="project" value="UniProtKB-KW"/>
</dbReference>
<keyword evidence="4" id="KW-0418">Kinase</keyword>
<dbReference type="EMBL" id="JASFZW010000005">
    <property type="protein sequence ID" value="KAK2078314.1"/>
    <property type="molecule type" value="Genomic_DNA"/>
</dbReference>
<sequence length="796" mass="82930">MHPPAGPAAWENRGYWAGSLAGRHLLDSSTAACEANILYNVVDLSDPNNFTAVVTINNNREVVMSHWQLVWTYDSFQNIILAGAEGAISLTGGSPDGGAFAFLTTGQFVPSQPYNNESLLVSNVNLNGMDCSRQVPAAGKNLPCLHSAGSGSGTASDGGCRAVYCCGYALSSGDPDDGQSPASEGGTALESPVAASPITGAETPPVIAFAEPRARGGGARSQGRTHRAHRRRRAAGGAAALSLAVLAGCVLVRRRRRRRLDEERKIAGDGGDRQSPVSGRPTASSLDEPAGGSASIVLSHHGSKPVGKKLSKAWSVASGATLTLPGLQPSGGSDASAQADAAGAEPMAGGSQFAERRDTTATGSAAPSPASRLGSAEMVNQVTLYDQLGSGAFGTVYRADWCGRPVAVKVLQMTCRSASAREMDSFRREVEVLSSLKHPNIIQFLAACTVPPNICIIEELAEGGSLHARLHGKPGARRRAPLAYTELLRIAGGIADAMVYLHPKVVHRDLKSQNVLLDARGEALVCDFGIAKYKDRTFVSTANGQAGTPAYMAPEMFDGAGITEKVDVFAFGVLLWEMLTGEVPWSHVPSPMQIIYCVGVMSQRLPIPPACPAALRVLIERCWAEQPADRPGFVEILAELRSEAASITTCPAPPEATSEVSESSLDEYDLSARDSTALGPIDTGDSLGLRAADSDAAFDTSEPLTGTFDAREPVTSTSTLSAAAVTKGLQLKTGRQPQLGIPSDASSGTPSPFASVAHEAFPDTDTAGSLPRGSAASQAWRGSRKRIPSAGPVDLA</sequence>